<dbReference type="EC" id="5.6.2.4" evidence="9"/>
<dbReference type="PROSITE" id="PS51198">
    <property type="entry name" value="UVRD_HELICASE_ATP_BIND"/>
    <property type="match status" value="1"/>
</dbReference>
<dbReference type="Pfam" id="PF00580">
    <property type="entry name" value="UvrD-helicase"/>
    <property type="match status" value="1"/>
</dbReference>
<organism evidence="15 16">
    <name type="scientific">Oligosphaera ethanolica</name>
    <dbReference type="NCBI Taxonomy" id="760260"/>
    <lineage>
        <taxon>Bacteria</taxon>
        <taxon>Pseudomonadati</taxon>
        <taxon>Lentisphaerota</taxon>
        <taxon>Oligosphaeria</taxon>
        <taxon>Oligosphaerales</taxon>
        <taxon>Oligosphaeraceae</taxon>
        <taxon>Oligosphaera</taxon>
    </lineage>
</organism>
<comment type="caution">
    <text evidence="15">The sequence shown here is derived from an EMBL/GenBank/DDBJ whole genome shotgun (WGS) entry which is preliminary data.</text>
</comment>
<evidence type="ECO:0000256" key="6">
    <source>
        <dbReference type="ARBA" id="ARBA00023125"/>
    </source>
</evidence>
<dbReference type="EMBL" id="JAUSVL010000001">
    <property type="protein sequence ID" value="MDQ0289945.1"/>
    <property type="molecule type" value="Genomic_DNA"/>
</dbReference>
<evidence type="ECO:0000256" key="1">
    <source>
        <dbReference type="ARBA" id="ARBA00009922"/>
    </source>
</evidence>
<dbReference type="GO" id="GO:0003677">
    <property type="term" value="F:DNA binding"/>
    <property type="evidence" value="ECO:0007669"/>
    <property type="project" value="UniProtKB-KW"/>
</dbReference>
<dbReference type="InterPro" id="IPR027417">
    <property type="entry name" value="P-loop_NTPase"/>
</dbReference>
<keyword evidence="3 12" id="KW-0378">Hydrolase</keyword>
<evidence type="ECO:0000256" key="7">
    <source>
        <dbReference type="ARBA" id="ARBA00023235"/>
    </source>
</evidence>
<dbReference type="GO" id="GO:0043138">
    <property type="term" value="F:3'-5' DNA helicase activity"/>
    <property type="evidence" value="ECO:0007669"/>
    <property type="project" value="UniProtKB-EC"/>
</dbReference>
<dbReference type="InterPro" id="IPR013986">
    <property type="entry name" value="DExx_box_DNA_helicase_dom_sf"/>
</dbReference>
<reference evidence="15" key="1">
    <citation type="submission" date="2023-07" db="EMBL/GenBank/DDBJ databases">
        <title>Genomic Encyclopedia of Type Strains, Phase IV (KMG-IV): sequencing the most valuable type-strain genomes for metagenomic binning, comparative biology and taxonomic classification.</title>
        <authorList>
            <person name="Goeker M."/>
        </authorList>
    </citation>
    <scope>NUCLEOTIDE SEQUENCE</scope>
    <source>
        <strain evidence="15">DSM 24202</strain>
    </source>
</reference>
<comment type="catalytic activity">
    <reaction evidence="11">
        <text>ATP + H2O = ADP + phosphate + H(+)</text>
        <dbReference type="Rhea" id="RHEA:13065"/>
        <dbReference type="ChEBI" id="CHEBI:15377"/>
        <dbReference type="ChEBI" id="CHEBI:15378"/>
        <dbReference type="ChEBI" id="CHEBI:30616"/>
        <dbReference type="ChEBI" id="CHEBI:43474"/>
        <dbReference type="ChEBI" id="CHEBI:456216"/>
        <dbReference type="EC" id="5.6.2.4"/>
    </reaction>
</comment>
<protein>
    <recommendedName>
        <fullName evidence="9">DNA 3'-5' helicase</fullName>
        <ecNumber evidence="9">5.6.2.4</ecNumber>
    </recommendedName>
    <alternativeName>
        <fullName evidence="10">DNA 3'-5' helicase II</fullName>
    </alternativeName>
</protein>
<dbReference type="Gene3D" id="1.10.486.10">
    <property type="entry name" value="PCRA, domain 4"/>
    <property type="match status" value="1"/>
</dbReference>
<dbReference type="GO" id="GO:0005829">
    <property type="term" value="C:cytosol"/>
    <property type="evidence" value="ECO:0007669"/>
    <property type="project" value="TreeGrafter"/>
</dbReference>
<dbReference type="GO" id="GO:0005524">
    <property type="term" value="F:ATP binding"/>
    <property type="evidence" value="ECO:0007669"/>
    <property type="project" value="UniProtKB-UniRule"/>
</dbReference>
<dbReference type="SUPFAM" id="SSF52540">
    <property type="entry name" value="P-loop containing nucleoside triphosphate hydrolases"/>
    <property type="match status" value="1"/>
</dbReference>
<keyword evidence="7" id="KW-0413">Isomerase</keyword>
<evidence type="ECO:0000313" key="15">
    <source>
        <dbReference type="EMBL" id="MDQ0289945.1"/>
    </source>
</evidence>
<dbReference type="GO" id="GO:0000725">
    <property type="term" value="P:recombinational repair"/>
    <property type="evidence" value="ECO:0007669"/>
    <property type="project" value="TreeGrafter"/>
</dbReference>
<evidence type="ECO:0000259" key="13">
    <source>
        <dbReference type="PROSITE" id="PS51198"/>
    </source>
</evidence>
<evidence type="ECO:0000256" key="3">
    <source>
        <dbReference type="ARBA" id="ARBA00022801"/>
    </source>
</evidence>
<dbReference type="PANTHER" id="PTHR11070">
    <property type="entry name" value="UVRD / RECB / PCRA DNA HELICASE FAMILY MEMBER"/>
    <property type="match status" value="1"/>
</dbReference>
<dbReference type="InterPro" id="IPR000212">
    <property type="entry name" value="DNA_helicase_UvrD/REP"/>
</dbReference>
<evidence type="ECO:0000256" key="5">
    <source>
        <dbReference type="ARBA" id="ARBA00022840"/>
    </source>
</evidence>
<evidence type="ECO:0000256" key="10">
    <source>
        <dbReference type="ARBA" id="ARBA00034923"/>
    </source>
</evidence>
<feature type="domain" description="UvrD-like helicase C-terminal" evidence="14">
    <location>
        <begin position="295"/>
        <end position="566"/>
    </location>
</feature>
<dbReference type="RefSeq" id="WP_307261381.1">
    <property type="nucleotide sequence ID" value="NZ_JAUSVL010000001.1"/>
</dbReference>
<dbReference type="PROSITE" id="PS51217">
    <property type="entry name" value="UVRD_HELICASE_CTER"/>
    <property type="match status" value="1"/>
</dbReference>
<dbReference type="Proteomes" id="UP001238163">
    <property type="component" value="Unassembled WGS sequence"/>
</dbReference>
<dbReference type="GO" id="GO:0033202">
    <property type="term" value="C:DNA helicase complex"/>
    <property type="evidence" value="ECO:0007669"/>
    <property type="project" value="TreeGrafter"/>
</dbReference>
<keyword evidence="4 12" id="KW-0347">Helicase</keyword>
<comment type="catalytic activity">
    <reaction evidence="8">
        <text>Couples ATP hydrolysis with the unwinding of duplex DNA by translocating in the 3'-5' direction.</text>
        <dbReference type="EC" id="5.6.2.4"/>
    </reaction>
</comment>
<dbReference type="Pfam" id="PF13361">
    <property type="entry name" value="UvrD_C"/>
    <property type="match status" value="1"/>
</dbReference>
<accession>A0AAE4ANY4</accession>
<keyword evidence="6" id="KW-0238">DNA-binding</keyword>
<evidence type="ECO:0000256" key="4">
    <source>
        <dbReference type="ARBA" id="ARBA00022806"/>
    </source>
</evidence>
<feature type="binding site" evidence="12">
    <location>
        <begin position="37"/>
        <end position="44"/>
    </location>
    <ligand>
        <name>ATP</name>
        <dbReference type="ChEBI" id="CHEBI:30616"/>
    </ligand>
</feature>
<evidence type="ECO:0000256" key="11">
    <source>
        <dbReference type="ARBA" id="ARBA00048988"/>
    </source>
</evidence>
<feature type="domain" description="UvrD-like helicase ATP-binding" evidence="13">
    <location>
        <begin position="16"/>
        <end position="294"/>
    </location>
</feature>
<evidence type="ECO:0000259" key="14">
    <source>
        <dbReference type="PROSITE" id="PS51217"/>
    </source>
</evidence>
<evidence type="ECO:0000256" key="8">
    <source>
        <dbReference type="ARBA" id="ARBA00034617"/>
    </source>
</evidence>
<evidence type="ECO:0000313" key="16">
    <source>
        <dbReference type="Proteomes" id="UP001238163"/>
    </source>
</evidence>
<dbReference type="InterPro" id="IPR014017">
    <property type="entry name" value="DNA_helicase_UvrD-like_C"/>
</dbReference>
<dbReference type="AlphaFoldDB" id="A0AAE4ANY4"/>
<dbReference type="InterPro" id="IPR014016">
    <property type="entry name" value="UvrD-like_ATP-bd"/>
</dbReference>
<keyword evidence="2 12" id="KW-0547">Nucleotide-binding</keyword>
<evidence type="ECO:0000256" key="2">
    <source>
        <dbReference type="ARBA" id="ARBA00022741"/>
    </source>
</evidence>
<dbReference type="Gene3D" id="3.40.50.300">
    <property type="entry name" value="P-loop containing nucleotide triphosphate hydrolases"/>
    <property type="match status" value="2"/>
</dbReference>
<name>A0AAE4ANY4_9BACT</name>
<evidence type="ECO:0000256" key="12">
    <source>
        <dbReference type="PROSITE-ProRule" id="PRU00560"/>
    </source>
</evidence>
<dbReference type="Gene3D" id="1.10.10.160">
    <property type="match status" value="1"/>
</dbReference>
<proteinExistence type="inferred from homology"/>
<sequence length="668" mass="76052">MGDTHAIMTISADILRDLTDAQLEAVTHRQGPMLVVAGAGSGKTRVVTRRIAYLIAQGTRPDQILAMTFTNKAANEMKERVATLVGIAPRNVGTFHSCCARFLRQDIERLKDGRNRQYTIYDSSDQNTLLKHCLKDLNLRSSDCSPNDVAQVISRAKTQRQDIVEYIHNQCRYDADTYEKVAIAYETRLRQQNAVDFDDLLLLTAKILSEYPIVREMYQTRFKYLLIDEYQDTNHLQYDLMKLLCGEEQNVHATGDPDQSIYSWRGADYTNIMNFTSDFPDARIVRLEQNYRSTQCIIHAANELIHQNAFRLDKDLFTENEIGSPIRVISVPDEASEALWLCRRISELCTEGHSLRDMAVFYRTNGQSRSLEDGFMRMGIPYQVVGNLRFYDRKEIKDLLAFLRLKCNPADLVSLQRVVTCLNCGVGPKNLAALVATAEQHAMPVFDLLCRDDFAALFGKNPAWAQHFCQWCRALRALPDQPVDEVIAAVLEHSGLMQNIIAKDDNADDRVENIHELLAQVKSFVTNHGDCTLIDYLQEVSLISDLDTYDSEADYVSLMTLHCAKGLEFPFVFITGVEEGYLPHQHSVNTANGIEEERRLFYVGLTRAKAEVTVLFARGRFTWTGSDQREPSRFLAELPEEVVQQQIFKHRQAPPNHRRGANHFGYSS</sequence>
<keyword evidence="16" id="KW-1185">Reference proteome</keyword>
<comment type="similarity">
    <text evidence="1">Belongs to the helicase family. UvrD subfamily.</text>
</comment>
<dbReference type="GO" id="GO:0016787">
    <property type="term" value="F:hydrolase activity"/>
    <property type="evidence" value="ECO:0007669"/>
    <property type="project" value="UniProtKB-UniRule"/>
</dbReference>
<keyword evidence="5 12" id="KW-0067">ATP-binding</keyword>
<dbReference type="CDD" id="cd17932">
    <property type="entry name" value="DEXQc_UvrD"/>
    <property type="match status" value="1"/>
</dbReference>
<evidence type="ECO:0000256" key="9">
    <source>
        <dbReference type="ARBA" id="ARBA00034808"/>
    </source>
</evidence>
<gene>
    <name evidence="15" type="ORF">J3R75_002052</name>
</gene>
<dbReference type="PANTHER" id="PTHR11070:SF2">
    <property type="entry name" value="ATP-DEPENDENT DNA HELICASE SRS2"/>
    <property type="match status" value="1"/>
</dbReference>